<dbReference type="SUPFAM" id="SSF55856">
    <property type="entry name" value="Cytochrome b5-like heme/steroid binding domain"/>
    <property type="match status" value="1"/>
</dbReference>
<reference evidence="17" key="1">
    <citation type="submission" date="2021-11" db="EMBL/GenBank/DDBJ databases">
        <authorList>
            <person name="Herlambang A."/>
            <person name="Guo Y."/>
            <person name="Takashima Y."/>
            <person name="Nishizawa T."/>
        </authorList>
    </citation>
    <scope>NUCLEOTIDE SEQUENCE</scope>
    <source>
        <strain evidence="17">E1425</strain>
    </source>
</reference>
<comment type="similarity">
    <text evidence="13 14">Belongs to the cytochrome b5 family.</text>
</comment>
<evidence type="ECO:0000256" key="15">
    <source>
        <dbReference type="SAM" id="MobiDB-lite"/>
    </source>
</evidence>
<dbReference type="AlphaFoldDB" id="A0A9P3LWE5"/>
<dbReference type="GO" id="GO:0020037">
    <property type="term" value="F:heme binding"/>
    <property type="evidence" value="ECO:0007669"/>
    <property type="project" value="UniProtKB-UniRule"/>
</dbReference>
<keyword evidence="3 14" id="KW-0349">Heme</keyword>
<dbReference type="Pfam" id="PF00173">
    <property type="entry name" value="Cyt-b5"/>
    <property type="match status" value="1"/>
</dbReference>
<evidence type="ECO:0000259" key="16">
    <source>
        <dbReference type="PROSITE" id="PS50255"/>
    </source>
</evidence>
<dbReference type="InterPro" id="IPR050668">
    <property type="entry name" value="Cytochrome_b5"/>
</dbReference>
<sequence length="130" mass="13815">MSEIKTFTTADLANHSSKDSLYLAVGGKVYDCTEFIDEHPGGEEVLIDEAGKDATESFEDVGHSDEAREIMAKMYVGEFQTDGSGKQAKSASSGTPKPIPAKQNQDSGSATQILVAVAAVAGFALYKFFL</sequence>
<evidence type="ECO:0000256" key="13">
    <source>
        <dbReference type="ARBA" id="ARBA00038168"/>
    </source>
</evidence>
<dbReference type="OrthoDB" id="260519at2759"/>
<dbReference type="InterPro" id="IPR018506">
    <property type="entry name" value="Cyt_B5_heme-BS"/>
</dbReference>
<proteinExistence type="inferred from homology"/>
<dbReference type="PRINTS" id="PR00363">
    <property type="entry name" value="CYTOCHROMEB5"/>
</dbReference>
<gene>
    <name evidence="17" type="ORF">EMPS_05340</name>
</gene>
<evidence type="ECO:0000256" key="2">
    <source>
        <dbReference type="ARBA" id="ARBA00022448"/>
    </source>
</evidence>
<organism evidence="17 18">
    <name type="scientific">Entomortierella parvispora</name>
    <dbReference type="NCBI Taxonomy" id="205924"/>
    <lineage>
        <taxon>Eukaryota</taxon>
        <taxon>Fungi</taxon>
        <taxon>Fungi incertae sedis</taxon>
        <taxon>Mucoromycota</taxon>
        <taxon>Mortierellomycotina</taxon>
        <taxon>Mortierellomycetes</taxon>
        <taxon>Mortierellales</taxon>
        <taxon>Mortierellaceae</taxon>
        <taxon>Entomortierella</taxon>
    </lineage>
</organism>
<evidence type="ECO:0000256" key="10">
    <source>
        <dbReference type="ARBA" id="ARBA00023004"/>
    </source>
</evidence>
<dbReference type="PROSITE" id="PS00191">
    <property type="entry name" value="CYTOCHROME_B5_1"/>
    <property type="match status" value="1"/>
</dbReference>
<comment type="caution">
    <text evidence="17">The sequence shown here is derived from an EMBL/GenBank/DDBJ whole genome shotgun (WGS) entry which is preliminary data.</text>
</comment>
<keyword evidence="9" id="KW-1133">Transmembrane helix</keyword>
<evidence type="ECO:0000256" key="14">
    <source>
        <dbReference type="RuleBase" id="RU362121"/>
    </source>
</evidence>
<evidence type="ECO:0000256" key="7">
    <source>
        <dbReference type="ARBA" id="ARBA00022848"/>
    </source>
</evidence>
<evidence type="ECO:0000313" key="18">
    <source>
        <dbReference type="Proteomes" id="UP000827284"/>
    </source>
</evidence>
<dbReference type="PANTHER" id="PTHR19359:SF150">
    <property type="entry name" value="CYTOCHROME B5"/>
    <property type="match status" value="1"/>
</dbReference>
<keyword evidence="11" id="KW-0472">Membrane</keyword>
<evidence type="ECO:0000256" key="1">
    <source>
        <dbReference type="ARBA" id="ARBA00004131"/>
    </source>
</evidence>
<keyword evidence="2" id="KW-0813">Transport</keyword>
<evidence type="ECO:0000256" key="5">
    <source>
        <dbReference type="ARBA" id="ARBA00022723"/>
    </source>
</evidence>
<keyword evidence="18" id="KW-1185">Reference proteome</keyword>
<dbReference type="PROSITE" id="PS50255">
    <property type="entry name" value="CYTOCHROME_B5_2"/>
    <property type="match status" value="1"/>
</dbReference>
<dbReference type="PANTHER" id="PTHR19359">
    <property type="entry name" value="CYTOCHROME B5"/>
    <property type="match status" value="1"/>
</dbReference>
<dbReference type="InterPro" id="IPR001199">
    <property type="entry name" value="Cyt_B5-like_heme/steroid-bd"/>
</dbReference>
<name>A0A9P3LWE5_9FUNG</name>
<evidence type="ECO:0000256" key="12">
    <source>
        <dbReference type="ARBA" id="ARBA00037877"/>
    </source>
</evidence>
<accession>A0A9P3LWE5</accession>
<keyword evidence="10 14" id="KW-0408">Iron</keyword>
<reference evidence="17" key="2">
    <citation type="journal article" date="2022" name="Microbiol. Resour. Announc.">
        <title>Whole-Genome Sequence of Entomortierella parvispora E1425, a Mucoromycotan Fungus Associated with Burkholderiaceae-Related Endosymbiotic Bacteria.</title>
        <authorList>
            <person name="Herlambang A."/>
            <person name="Guo Y."/>
            <person name="Takashima Y."/>
            <person name="Narisawa K."/>
            <person name="Ohta H."/>
            <person name="Nishizawa T."/>
        </authorList>
    </citation>
    <scope>NUCLEOTIDE SEQUENCE</scope>
    <source>
        <strain evidence="17">E1425</strain>
    </source>
</reference>
<keyword evidence="6" id="KW-0256">Endoplasmic reticulum</keyword>
<feature type="compositionally biased region" description="Low complexity" evidence="15">
    <location>
        <begin position="83"/>
        <end position="94"/>
    </location>
</feature>
<comment type="subcellular location">
    <subcellularLocation>
        <location evidence="1">Endoplasmic reticulum membrane</location>
        <topology evidence="1">Single-pass membrane protein</topology>
        <orientation evidence="1">Cytoplasmic side</orientation>
    </subcellularLocation>
    <subcellularLocation>
        <location evidence="12">Microsome membrane</location>
        <topology evidence="12">Single-pass membrane protein</topology>
        <orientation evidence="12">Cytoplasmic side</orientation>
    </subcellularLocation>
</comment>
<dbReference type="FunFam" id="3.10.120.10:FF:000002">
    <property type="entry name" value="Cytochrome b5 type B"/>
    <property type="match status" value="1"/>
</dbReference>
<evidence type="ECO:0000256" key="4">
    <source>
        <dbReference type="ARBA" id="ARBA00022692"/>
    </source>
</evidence>
<dbReference type="SMART" id="SM01117">
    <property type="entry name" value="Cyt-b5"/>
    <property type="match status" value="1"/>
</dbReference>
<evidence type="ECO:0000313" key="17">
    <source>
        <dbReference type="EMBL" id="GJJ72982.1"/>
    </source>
</evidence>
<dbReference type="GO" id="GO:0046872">
    <property type="term" value="F:metal ion binding"/>
    <property type="evidence" value="ECO:0007669"/>
    <property type="project" value="UniProtKB-UniRule"/>
</dbReference>
<protein>
    <submittedName>
        <fullName evidence="17">Cytochrome b5</fullName>
    </submittedName>
</protein>
<evidence type="ECO:0000256" key="6">
    <source>
        <dbReference type="ARBA" id="ARBA00022824"/>
    </source>
</evidence>
<keyword evidence="7" id="KW-0492">Microsome</keyword>
<keyword evidence="4" id="KW-0812">Transmembrane</keyword>
<dbReference type="GO" id="GO:0005789">
    <property type="term" value="C:endoplasmic reticulum membrane"/>
    <property type="evidence" value="ECO:0007669"/>
    <property type="project" value="UniProtKB-SubCell"/>
</dbReference>
<dbReference type="Gene3D" id="3.10.120.10">
    <property type="entry name" value="Cytochrome b5-like heme/steroid binding domain"/>
    <property type="match status" value="1"/>
</dbReference>
<dbReference type="EMBL" id="BQFW01000007">
    <property type="protein sequence ID" value="GJJ72982.1"/>
    <property type="molecule type" value="Genomic_DNA"/>
</dbReference>
<evidence type="ECO:0000256" key="9">
    <source>
        <dbReference type="ARBA" id="ARBA00022989"/>
    </source>
</evidence>
<evidence type="ECO:0000256" key="11">
    <source>
        <dbReference type="ARBA" id="ARBA00023136"/>
    </source>
</evidence>
<evidence type="ECO:0000256" key="3">
    <source>
        <dbReference type="ARBA" id="ARBA00022617"/>
    </source>
</evidence>
<keyword evidence="8" id="KW-0249">Electron transport</keyword>
<dbReference type="InterPro" id="IPR036400">
    <property type="entry name" value="Cyt_B5-like_heme/steroid_sf"/>
</dbReference>
<feature type="domain" description="Cytochrome b5 heme-binding" evidence="16">
    <location>
        <begin position="4"/>
        <end position="80"/>
    </location>
</feature>
<feature type="region of interest" description="Disordered" evidence="15">
    <location>
        <begin position="81"/>
        <end position="106"/>
    </location>
</feature>
<evidence type="ECO:0000256" key="8">
    <source>
        <dbReference type="ARBA" id="ARBA00022982"/>
    </source>
</evidence>
<dbReference type="Proteomes" id="UP000827284">
    <property type="component" value="Unassembled WGS sequence"/>
</dbReference>
<keyword evidence="5 14" id="KW-0479">Metal-binding</keyword>